<evidence type="ECO:0000259" key="2">
    <source>
        <dbReference type="Pfam" id="PF19701"/>
    </source>
</evidence>
<dbReference type="Pfam" id="PF19701">
    <property type="entry name" value="DUF6199"/>
    <property type="match status" value="1"/>
</dbReference>
<dbReference type="Proteomes" id="UP000199062">
    <property type="component" value="Unassembled WGS sequence"/>
</dbReference>
<dbReference type="EMBL" id="FOZK01000001">
    <property type="protein sequence ID" value="SFR93806.1"/>
    <property type="molecule type" value="Genomic_DNA"/>
</dbReference>
<gene>
    <name evidence="3" type="ORF">SAMN05216559_1378</name>
</gene>
<dbReference type="STRING" id="767519.SAMN05216559_1378"/>
<feature type="transmembrane region" description="Helical" evidence="1">
    <location>
        <begin position="52"/>
        <end position="73"/>
    </location>
</feature>
<proteinExistence type="predicted"/>
<dbReference type="RefSeq" id="WP_089815126.1">
    <property type="nucleotide sequence ID" value="NZ_FOZK01000001.1"/>
</dbReference>
<reference evidence="3 4" key="1">
    <citation type="submission" date="2016-10" db="EMBL/GenBank/DDBJ databases">
        <authorList>
            <person name="de Groot N.N."/>
        </authorList>
    </citation>
    <scope>NUCLEOTIDE SEQUENCE [LARGE SCALE GENOMIC DNA]</scope>
    <source>
        <strain evidence="3 4">CGMCC 1.10457</strain>
    </source>
</reference>
<protein>
    <recommendedName>
        <fullName evidence="2">DUF6199 domain-containing protein</fullName>
    </recommendedName>
</protein>
<evidence type="ECO:0000313" key="3">
    <source>
        <dbReference type="EMBL" id="SFR93806.1"/>
    </source>
</evidence>
<evidence type="ECO:0000313" key="4">
    <source>
        <dbReference type="Proteomes" id="UP000199062"/>
    </source>
</evidence>
<keyword evidence="1" id="KW-0472">Membrane</keyword>
<accession>A0A1I6KRH7</accession>
<sequence>MPTTVELVAGILGIVVGVAWAIWPTRMRDLQAKYLYMGMAETNDEQSATEVLIGRITGVVLAALGVVLVLGLVP</sequence>
<organism evidence="3 4">
    <name type="scientific">Halomicrobium zhouii</name>
    <dbReference type="NCBI Taxonomy" id="767519"/>
    <lineage>
        <taxon>Archaea</taxon>
        <taxon>Methanobacteriati</taxon>
        <taxon>Methanobacteriota</taxon>
        <taxon>Stenosarchaea group</taxon>
        <taxon>Halobacteria</taxon>
        <taxon>Halobacteriales</taxon>
        <taxon>Haloarculaceae</taxon>
        <taxon>Halomicrobium</taxon>
    </lineage>
</organism>
<keyword evidence="4" id="KW-1185">Reference proteome</keyword>
<keyword evidence="1" id="KW-0812">Transmembrane</keyword>
<evidence type="ECO:0000256" key="1">
    <source>
        <dbReference type="SAM" id="Phobius"/>
    </source>
</evidence>
<keyword evidence="1" id="KW-1133">Transmembrane helix</keyword>
<dbReference type="AlphaFoldDB" id="A0A1I6KRH7"/>
<name>A0A1I6KRH7_9EURY</name>
<dbReference type="InterPro" id="IPR045679">
    <property type="entry name" value="DUF6199"/>
</dbReference>
<feature type="transmembrane region" description="Helical" evidence="1">
    <location>
        <begin position="7"/>
        <end position="23"/>
    </location>
</feature>
<feature type="domain" description="DUF6199" evidence="2">
    <location>
        <begin position="9"/>
        <end position="71"/>
    </location>
</feature>